<dbReference type="RefSeq" id="XP_013261239.1">
    <property type="nucleotide sequence ID" value="XM_013405785.1"/>
</dbReference>
<sequence>MPGVISKPGGRMTHTLEYINFEIEDLSKPLPHSGNGLMCYLIRTVQGRVLPSGHIILFFGSTNQAKSLMIQSKLFNLTRPALPVPLTNAAVPRGYLPFCFGTDFGLILRPKSIAYTDFNASSARATSALIFICSTQLPRFSPLLVSPVASSTKARTKRLTIPNGTLLWTDPYPRSTFLMVFVPTIDKFWFALGEDASCGFHVHISLSSGSYTDVQLRSMAKAIDFWEPAAARCAPPSRQDQVQRFCMSNISGTRAAAPLTRFGPLRGLGYGFDYIDNFSRQFVVEYVCLDKYRVWNLNPADLEARQLESGCFPFHNS</sequence>
<protein>
    <submittedName>
        <fullName evidence="1">Uncharacterized protein</fullName>
    </submittedName>
</protein>
<keyword evidence="2" id="KW-1185">Reference proteome</keyword>
<dbReference type="HOGENOM" id="CLU_877264_0_0_1"/>
<dbReference type="VEuPathDB" id="FungiDB:A1O9_06575"/>
<evidence type="ECO:0000313" key="1">
    <source>
        <dbReference type="EMBL" id="KEF58649.1"/>
    </source>
</evidence>
<accession>A0A072PEU1</accession>
<dbReference type="Proteomes" id="UP000027920">
    <property type="component" value="Unassembled WGS sequence"/>
</dbReference>
<name>A0A072PEU1_9EURO</name>
<gene>
    <name evidence="1" type="ORF">A1O9_06575</name>
</gene>
<dbReference type="AlphaFoldDB" id="A0A072PEU1"/>
<reference evidence="1 2" key="1">
    <citation type="submission" date="2013-03" db="EMBL/GenBank/DDBJ databases">
        <title>The Genome Sequence of Exophiala aquamarina CBS 119918.</title>
        <authorList>
            <consortium name="The Broad Institute Genomics Platform"/>
            <person name="Cuomo C."/>
            <person name="de Hoog S."/>
            <person name="Gorbushina A."/>
            <person name="Walker B."/>
            <person name="Young S.K."/>
            <person name="Zeng Q."/>
            <person name="Gargeya S."/>
            <person name="Fitzgerald M."/>
            <person name="Haas B."/>
            <person name="Abouelleil A."/>
            <person name="Allen A.W."/>
            <person name="Alvarado L."/>
            <person name="Arachchi H.M."/>
            <person name="Berlin A.M."/>
            <person name="Chapman S.B."/>
            <person name="Gainer-Dewar J."/>
            <person name="Goldberg J."/>
            <person name="Griggs A."/>
            <person name="Gujja S."/>
            <person name="Hansen M."/>
            <person name="Howarth C."/>
            <person name="Imamovic A."/>
            <person name="Ireland A."/>
            <person name="Larimer J."/>
            <person name="McCowan C."/>
            <person name="Murphy C."/>
            <person name="Pearson M."/>
            <person name="Poon T.W."/>
            <person name="Priest M."/>
            <person name="Roberts A."/>
            <person name="Saif S."/>
            <person name="Shea T."/>
            <person name="Sisk P."/>
            <person name="Sykes S."/>
            <person name="Wortman J."/>
            <person name="Nusbaum C."/>
            <person name="Birren B."/>
        </authorList>
    </citation>
    <scope>NUCLEOTIDE SEQUENCE [LARGE SCALE GENOMIC DNA]</scope>
    <source>
        <strain evidence="1 2">CBS 119918</strain>
    </source>
</reference>
<evidence type="ECO:0000313" key="2">
    <source>
        <dbReference type="Proteomes" id="UP000027920"/>
    </source>
</evidence>
<comment type="caution">
    <text evidence="1">The sequence shown here is derived from an EMBL/GenBank/DDBJ whole genome shotgun (WGS) entry which is preliminary data.</text>
</comment>
<proteinExistence type="predicted"/>
<dbReference type="GeneID" id="25281492"/>
<dbReference type="STRING" id="1182545.A0A072PEU1"/>
<organism evidence="1 2">
    <name type="scientific">Exophiala aquamarina CBS 119918</name>
    <dbReference type="NCBI Taxonomy" id="1182545"/>
    <lineage>
        <taxon>Eukaryota</taxon>
        <taxon>Fungi</taxon>
        <taxon>Dikarya</taxon>
        <taxon>Ascomycota</taxon>
        <taxon>Pezizomycotina</taxon>
        <taxon>Eurotiomycetes</taxon>
        <taxon>Chaetothyriomycetidae</taxon>
        <taxon>Chaetothyriales</taxon>
        <taxon>Herpotrichiellaceae</taxon>
        <taxon>Exophiala</taxon>
    </lineage>
</organism>
<dbReference type="EMBL" id="AMGV01000004">
    <property type="protein sequence ID" value="KEF58649.1"/>
    <property type="molecule type" value="Genomic_DNA"/>
</dbReference>